<gene>
    <name evidence="3" type="ORF">G9U52_18050</name>
</gene>
<comment type="caution">
    <text evidence="3">The sequence shown here is derived from an EMBL/GenBank/DDBJ whole genome shotgun (WGS) entry which is preliminary data.</text>
</comment>
<dbReference type="Pfam" id="PF00496">
    <property type="entry name" value="SBP_bac_5"/>
    <property type="match status" value="1"/>
</dbReference>
<dbReference type="PANTHER" id="PTHR30290:SF83">
    <property type="entry name" value="ABC TRANSPORTER SUBSTRATE-BINDING PROTEIN"/>
    <property type="match status" value="1"/>
</dbReference>
<dbReference type="InterPro" id="IPR030678">
    <property type="entry name" value="Peptide/Ni-bd"/>
</dbReference>
<dbReference type="EMBL" id="JAAOIW010000006">
    <property type="protein sequence ID" value="NHN31740.1"/>
    <property type="molecule type" value="Genomic_DNA"/>
</dbReference>
<sequence>MDKKRNLRKGLQTLILSVVALMVIAGCTKGATEGPTAAAPAEKKPLVIAMSAANVPLPDTSPTEALEGWRFVGFQLYDGLTRWSLAQGDKPAEVGPGLAETWEVSKEDPKLWTFHLRKNVKFHDGTPFNADAVIFAMDRIKKQDSPFYNARAAASVLSYLKYIDSYKKVDDDTIQITTKEPYSYLLYDIAFILVPSPEAVTKYAQEYTNHPAGTGPFKFVSMKQGQELVMEKNEQYWGAIPKVDKVILRPMPDASSRLAALQTGDVNWAEIPPPEAVNQLKKSGFQVMLNNYPHIWTYVFNMAEGPWKDKRVRQAANYAIDREGLSKSLLNDVAKPALQLFYPGHSWYSESAVKYGYDPEKAKKLLAEAGYPNGFQTTFIVPTSGSGNMWPLPMNEFVQKNLKDIGINVKIQAIEWQTLITTFRTGFAPGTDVGAYNYSFAAIAPWAYERYYAKSSFKPNGFNVGEYSNDQLEGLLEKARQSFNPSERDGYLREAGTIVTEDAPWLFVAHDLNLRALAKNVKGFIQPQSWFADLTSIHIE</sequence>
<protein>
    <submittedName>
        <fullName evidence="3">ABC transporter substrate-binding protein</fullName>
    </submittedName>
</protein>
<proteinExistence type="predicted"/>
<evidence type="ECO:0000256" key="1">
    <source>
        <dbReference type="SAM" id="SignalP"/>
    </source>
</evidence>
<dbReference type="SUPFAM" id="SSF53850">
    <property type="entry name" value="Periplasmic binding protein-like II"/>
    <property type="match status" value="1"/>
</dbReference>
<feature type="domain" description="Solute-binding protein family 5" evidence="2">
    <location>
        <begin position="93"/>
        <end position="451"/>
    </location>
</feature>
<evidence type="ECO:0000313" key="4">
    <source>
        <dbReference type="Proteomes" id="UP001165962"/>
    </source>
</evidence>
<dbReference type="Gene3D" id="3.90.76.10">
    <property type="entry name" value="Dipeptide-binding Protein, Domain 1"/>
    <property type="match status" value="1"/>
</dbReference>
<dbReference type="RefSeq" id="WP_166152032.1">
    <property type="nucleotide sequence ID" value="NZ_JAAOIW010000006.1"/>
</dbReference>
<keyword evidence="4" id="KW-1185">Reference proteome</keyword>
<feature type="signal peptide" evidence="1">
    <location>
        <begin position="1"/>
        <end position="25"/>
    </location>
</feature>
<dbReference type="PANTHER" id="PTHR30290">
    <property type="entry name" value="PERIPLASMIC BINDING COMPONENT OF ABC TRANSPORTER"/>
    <property type="match status" value="1"/>
</dbReference>
<dbReference type="InterPro" id="IPR000914">
    <property type="entry name" value="SBP_5_dom"/>
</dbReference>
<keyword evidence="1" id="KW-0732">Signal</keyword>
<dbReference type="InterPro" id="IPR039424">
    <property type="entry name" value="SBP_5"/>
</dbReference>
<dbReference type="PIRSF" id="PIRSF002741">
    <property type="entry name" value="MppA"/>
    <property type="match status" value="1"/>
</dbReference>
<name>A0ABX0JDG7_9BACL</name>
<evidence type="ECO:0000259" key="2">
    <source>
        <dbReference type="Pfam" id="PF00496"/>
    </source>
</evidence>
<dbReference type="PROSITE" id="PS51257">
    <property type="entry name" value="PROKAR_LIPOPROTEIN"/>
    <property type="match status" value="1"/>
</dbReference>
<evidence type="ECO:0000313" key="3">
    <source>
        <dbReference type="EMBL" id="NHN31740.1"/>
    </source>
</evidence>
<feature type="chain" id="PRO_5045971219" evidence="1">
    <location>
        <begin position="26"/>
        <end position="540"/>
    </location>
</feature>
<dbReference type="CDD" id="cd08495">
    <property type="entry name" value="PBP2_NikA_DppA_OppA_like_8"/>
    <property type="match status" value="1"/>
</dbReference>
<dbReference type="Proteomes" id="UP001165962">
    <property type="component" value="Unassembled WGS sequence"/>
</dbReference>
<dbReference type="Gene3D" id="3.40.190.10">
    <property type="entry name" value="Periplasmic binding protein-like II"/>
    <property type="match status" value="1"/>
</dbReference>
<organism evidence="3 4">
    <name type="scientific">Paenibacillus agricola</name>
    <dbReference type="NCBI Taxonomy" id="2716264"/>
    <lineage>
        <taxon>Bacteria</taxon>
        <taxon>Bacillati</taxon>
        <taxon>Bacillota</taxon>
        <taxon>Bacilli</taxon>
        <taxon>Bacillales</taxon>
        <taxon>Paenibacillaceae</taxon>
        <taxon>Paenibacillus</taxon>
    </lineage>
</organism>
<accession>A0ABX0JDG7</accession>
<reference evidence="3" key="1">
    <citation type="submission" date="2020-03" db="EMBL/GenBank/DDBJ databases">
        <title>Draft sequencing of Paenibacilllus sp. S3N08.</title>
        <authorList>
            <person name="Kim D.-U."/>
        </authorList>
    </citation>
    <scope>NUCLEOTIDE SEQUENCE</scope>
    <source>
        <strain evidence="3">S3N08</strain>
    </source>
</reference>
<dbReference type="Gene3D" id="3.10.105.10">
    <property type="entry name" value="Dipeptide-binding Protein, Domain 3"/>
    <property type="match status" value="1"/>
</dbReference>